<sequence length="322" mass="36848">MPQRIEQLKNWLSSLPEIESYTFEPASGDASFRRYFRIETGDKSYIAMDAPPEKEDTKPFIRMAEALESIGLRVPHIFARNQAEGFLLLSDLGKTLYLDCLDETNVDRLYGDALGALVVIQACGPVEGLTDYDRTLLLQEMELFREWLLERHHGLSLTDDEQSMLDAVFDFLAGNALDQPQVCVHRDYHSRNLMVTGQSNPGIIDFQDAVVGPVTYDLVSLLRDCYIQWPKACIEAWVMGYYELAVQSGVLRSEHEDQFLRWFDLMGVQRHLKASGIFARLNIRDGKPGYLQDIPRTLNYILEVAPDYPELEGLEKLIHRIL</sequence>
<dbReference type="PANTHER" id="PTHR33540:SF1">
    <property type="entry name" value="N-ACETYLMURAMATE_N-ACETYLGLUCOSAMINE KINASE"/>
    <property type="match status" value="1"/>
</dbReference>
<evidence type="ECO:0000313" key="5">
    <source>
        <dbReference type="Proteomes" id="UP000255508"/>
    </source>
</evidence>
<keyword evidence="2" id="KW-0067">ATP-binding</keyword>
<dbReference type="InterPro" id="IPR002575">
    <property type="entry name" value="Aminoglycoside_PTrfase"/>
</dbReference>
<keyword evidence="1" id="KW-0547">Nucleotide-binding</keyword>
<dbReference type="Gene3D" id="3.90.1200.10">
    <property type="match status" value="1"/>
</dbReference>
<evidence type="ECO:0000256" key="2">
    <source>
        <dbReference type="ARBA" id="ARBA00022840"/>
    </source>
</evidence>
<accession>A0A370DVR7</accession>
<dbReference type="PANTHER" id="PTHR33540">
    <property type="entry name" value="TRNA THREONYLCARBAMOYLADENOSINE BIOSYNTHESIS PROTEIN TSAE"/>
    <property type="match status" value="1"/>
</dbReference>
<comment type="caution">
    <text evidence="4">The sequence shown here is derived from an EMBL/GenBank/DDBJ whole genome shotgun (WGS) entry which is preliminary data.</text>
</comment>
<name>A0A370DVR7_9GAMM</name>
<dbReference type="AlphaFoldDB" id="A0A370DVR7"/>
<evidence type="ECO:0000256" key="1">
    <source>
        <dbReference type="ARBA" id="ARBA00022741"/>
    </source>
</evidence>
<organism evidence="4 5">
    <name type="scientific">endosymbiont of Lamellibrachia luymesi</name>
    <dbReference type="NCBI Taxonomy" id="2200907"/>
    <lineage>
        <taxon>Bacteria</taxon>
        <taxon>Pseudomonadati</taxon>
        <taxon>Pseudomonadota</taxon>
        <taxon>Gammaproteobacteria</taxon>
        <taxon>sulfur-oxidizing symbionts</taxon>
    </lineage>
</organism>
<keyword evidence="4" id="KW-0808">Transferase</keyword>
<dbReference type="SUPFAM" id="SSF56112">
    <property type="entry name" value="Protein kinase-like (PK-like)"/>
    <property type="match status" value="1"/>
</dbReference>
<feature type="domain" description="Aminoglycoside phosphotransferase" evidence="3">
    <location>
        <begin position="23"/>
        <end position="241"/>
    </location>
</feature>
<dbReference type="GO" id="GO:0005524">
    <property type="term" value="F:ATP binding"/>
    <property type="evidence" value="ECO:0007669"/>
    <property type="project" value="UniProtKB-KW"/>
</dbReference>
<dbReference type="GO" id="GO:0016740">
    <property type="term" value="F:transferase activity"/>
    <property type="evidence" value="ECO:0007669"/>
    <property type="project" value="UniProtKB-KW"/>
</dbReference>
<evidence type="ECO:0000259" key="3">
    <source>
        <dbReference type="Pfam" id="PF01636"/>
    </source>
</evidence>
<dbReference type="Gene3D" id="3.30.200.20">
    <property type="entry name" value="Phosphorylase Kinase, domain 1"/>
    <property type="match status" value="1"/>
</dbReference>
<dbReference type="InterPro" id="IPR011009">
    <property type="entry name" value="Kinase-like_dom_sf"/>
</dbReference>
<protein>
    <submittedName>
        <fullName evidence="4">Aminoglycoside phosphotransferase</fullName>
    </submittedName>
</protein>
<proteinExistence type="predicted"/>
<reference evidence="4 5" key="1">
    <citation type="journal article" date="2018" name="ISME J.">
        <title>Endosymbiont genomes yield clues of tubeworm success.</title>
        <authorList>
            <person name="Li Y."/>
            <person name="Liles M.R."/>
            <person name="Halanych K.M."/>
        </authorList>
    </citation>
    <scope>NUCLEOTIDE SEQUENCE [LARGE SCALE GENOMIC DNA]</scope>
    <source>
        <strain evidence="4">A1422</strain>
    </source>
</reference>
<dbReference type="Pfam" id="PF01636">
    <property type="entry name" value="APH"/>
    <property type="match status" value="1"/>
</dbReference>
<gene>
    <name evidence="4" type="ORF">DIZ79_11585</name>
</gene>
<evidence type="ECO:0000313" key="4">
    <source>
        <dbReference type="EMBL" id="RDH89592.1"/>
    </source>
</evidence>
<dbReference type="EMBL" id="QFXD01000209">
    <property type="protein sequence ID" value="RDH89592.1"/>
    <property type="molecule type" value="Genomic_DNA"/>
</dbReference>
<dbReference type="Proteomes" id="UP000255508">
    <property type="component" value="Unassembled WGS sequence"/>
</dbReference>